<dbReference type="InterPro" id="IPR043128">
    <property type="entry name" value="Rev_trsase/Diguanyl_cyclase"/>
</dbReference>
<dbReference type="EMBL" id="CP029553">
    <property type="protein sequence ID" value="AWN50136.1"/>
    <property type="molecule type" value="Genomic_DNA"/>
</dbReference>
<proteinExistence type="predicted"/>
<dbReference type="InterPro" id="IPR000160">
    <property type="entry name" value="GGDEF_dom"/>
</dbReference>
<dbReference type="InterPro" id="IPR052155">
    <property type="entry name" value="Biofilm_reg_signaling"/>
</dbReference>
<feature type="domain" description="GGDEF" evidence="3">
    <location>
        <begin position="516"/>
        <end position="649"/>
    </location>
</feature>
<organism evidence="4 5">
    <name type="scientific">Methylobacterium terrae</name>
    <dbReference type="NCBI Taxonomy" id="2202827"/>
    <lineage>
        <taxon>Bacteria</taxon>
        <taxon>Pseudomonadati</taxon>
        <taxon>Pseudomonadota</taxon>
        <taxon>Alphaproteobacteria</taxon>
        <taxon>Hyphomicrobiales</taxon>
        <taxon>Methylobacteriaceae</taxon>
        <taxon>Methylobacterium</taxon>
    </lineage>
</organism>
<protein>
    <submittedName>
        <fullName evidence="4">GGDEF-domain containing protein</fullName>
    </submittedName>
</protein>
<dbReference type="SMART" id="SM00267">
    <property type="entry name" value="GGDEF"/>
    <property type="match status" value="1"/>
</dbReference>
<dbReference type="InterPro" id="IPR001633">
    <property type="entry name" value="EAL_dom"/>
</dbReference>
<dbReference type="CDD" id="cd12914">
    <property type="entry name" value="PDC1_DGC_like"/>
    <property type="match status" value="1"/>
</dbReference>
<keyword evidence="1" id="KW-1133">Transmembrane helix</keyword>
<name>A0A2U8WXQ5_9HYPH</name>
<keyword evidence="1" id="KW-0812">Transmembrane</keyword>
<evidence type="ECO:0000313" key="4">
    <source>
        <dbReference type="EMBL" id="AWN50136.1"/>
    </source>
</evidence>
<dbReference type="PANTHER" id="PTHR44757">
    <property type="entry name" value="DIGUANYLATE CYCLASE DGCP"/>
    <property type="match status" value="1"/>
</dbReference>
<dbReference type="CDD" id="cd01949">
    <property type="entry name" value="GGDEF"/>
    <property type="match status" value="1"/>
</dbReference>
<dbReference type="SUPFAM" id="SSF55785">
    <property type="entry name" value="PYP-like sensor domain (PAS domain)"/>
    <property type="match status" value="1"/>
</dbReference>
<sequence length="934" mass="98971">MDQTRAVSPTTKISQPCAPPRGRSFRAIAVSAGLLAASIAIGAGLLVHGLHAHAVAEIERGLVGLSTVLADQADRALQAIELVQDTVIGEFRSAGIAREADYAALAGRPALHEALKTRIAALPQLNAVTVIDRNGALLNFSRYWPIPTVNIADRDYFKALAADAALERYIGQPVRNRGDGAWTIYIARKVRAPDGAFLGLVLGAVELGYFERLYAAIAPAPDYVVSIFRDDGTLLVRHPRRDGSVGQAFASAAALRIALTQPAGGVIRTVSPIDGYDRIVGTRALARYPLIVSVSRTAEASLAAWRQQAWLIGAAALLLDLGLAGLVLLALRQARALARLAEAEAARAAAEARERGERELSAQHAQFGTALDHMTQGLCLFDGDDRLIVMNARYAQMHAVPDPLRRRGTPVAALLAHLGADGTRADMLVAACTRIAAGRAPASFTCDLADGRAIAVVHVPIPGGGWICTHEDVTERRRSEARIAHMAGHDGLTGLPNRAQLQERLDAALAGREGDEAVSVLCLDLDGFKDVNDTYGHPVGDELLRLVARRLREAVGTTALVGRLGGDEFAIMRCAPAHPAGVAALAEHVVRLLRLPFEVQGHEVGIGTSVGLATTDGPDATTAELLRRADVALYQAKASGRNGWCLFDPAMDADLQRRRQLGADLRGALAAGQLELHYQPIVAADGAGVRAYEALLRWRHPREGFVSPAEFIPIAEATGQIRQLGAWALGRACADAAAWPDGITVAVNLSPAQFVGDALVEEVAGALAASGLPPRRLELEITESVLLQDDEATLAILHRLRALGVSTAMDDFGTGYSSLSYLRRFPFDKIKIDRCFVASLGQAVGQAVGQEDGQEDGQQASRQASQEAGSEIVRATVGLGKALGMIVLAEGVETEAQAALLRAFGCDELQGYLFGRPCPVGKLEAVGSRRPEAA</sequence>
<dbReference type="CDD" id="cd12915">
    <property type="entry name" value="PDC2_DGC_like"/>
    <property type="match status" value="1"/>
</dbReference>
<dbReference type="Gene3D" id="3.20.20.450">
    <property type="entry name" value="EAL domain"/>
    <property type="match status" value="1"/>
</dbReference>
<dbReference type="KEGG" id="mtea:DK419_19790"/>
<keyword evidence="1" id="KW-0472">Membrane</keyword>
<dbReference type="Pfam" id="PF00990">
    <property type="entry name" value="GGDEF"/>
    <property type="match status" value="1"/>
</dbReference>
<dbReference type="Proteomes" id="UP000245444">
    <property type="component" value="Chromosome"/>
</dbReference>
<keyword evidence="5" id="KW-1185">Reference proteome</keyword>
<dbReference type="InterPro" id="IPR035919">
    <property type="entry name" value="EAL_sf"/>
</dbReference>
<feature type="transmembrane region" description="Helical" evidence="1">
    <location>
        <begin position="28"/>
        <end position="50"/>
    </location>
</feature>
<dbReference type="Pfam" id="PF12860">
    <property type="entry name" value="PAS_7"/>
    <property type="match status" value="1"/>
</dbReference>
<dbReference type="InterPro" id="IPR029787">
    <property type="entry name" value="Nucleotide_cyclase"/>
</dbReference>
<dbReference type="PROSITE" id="PS50887">
    <property type="entry name" value="GGDEF"/>
    <property type="match status" value="1"/>
</dbReference>
<evidence type="ECO:0000256" key="1">
    <source>
        <dbReference type="SAM" id="Phobius"/>
    </source>
</evidence>
<dbReference type="AlphaFoldDB" id="A0A2U8WXQ5"/>
<dbReference type="PANTHER" id="PTHR44757:SF2">
    <property type="entry name" value="BIOFILM ARCHITECTURE MAINTENANCE PROTEIN MBAA"/>
    <property type="match status" value="1"/>
</dbReference>
<feature type="transmembrane region" description="Helical" evidence="1">
    <location>
        <begin position="309"/>
        <end position="331"/>
    </location>
</feature>
<accession>A0A2U8WXQ5</accession>
<dbReference type="Gene3D" id="3.30.450.20">
    <property type="entry name" value="PAS domain"/>
    <property type="match status" value="3"/>
</dbReference>
<gene>
    <name evidence="4" type="ORF">DK419_19790</name>
</gene>
<dbReference type="Gene3D" id="3.30.70.270">
    <property type="match status" value="1"/>
</dbReference>
<dbReference type="InterPro" id="IPR054327">
    <property type="entry name" value="His-kinase-like_sensor"/>
</dbReference>
<dbReference type="SMART" id="SM00052">
    <property type="entry name" value="EAL"/>
    <property type="match status" value="1"/>
</dbReference>
<dbReference type="CDD" id="cd01948">
    <property type="entry name" value="EAL"/>
    <property type="match status" value="1"/>
</dbReference>
<dbReference type="InterPro" id="IPR035965">
    <property type="entry name" value="PAS-like_dom_sf"/>
</dbReference>
<evidence type="ECO:0000313" key="5">
    <source>
        <dbReference type="Proteomes" id="UP000245444"/>
    </source>
</evidence>
<dbReference type="PROSITE" id="PS50883">
    <property type="entry name" value="EAL"/>
    <property type="match status" value="1"/>
</dbReference>
<dbReference type="SUPFAM" id="SSF55073">
    <property type="entry name" value="Nucleotide cyclase"/>
    <property type="match status" value="1"/>
</dbReference>
<dbReference type="Pfam" id="PF00563">
    <property type="entry name" value="EAL"/>
    <property type="match status" value="2"/>
</dbReference>
<dbReference type="SUPFAM" id="SSF141868">
    <property type="entry name" value="EAL domain-like"/>
    <property type="match status" value="2"/>
</dbReference>
<feature type="domain" description="EAL" evidence="2">
    <location>
        <begin position="658"/>
        <end position="931"/>
    </location>
</feature>
<reference evidence="4 5" key="1">
    <citation type="submission" date="2018-05" db="EMBL/GenBank/DDBJ databases">
        <title>Complete Genome Sequence of Methylobacterium sp. 17Sr1-28.</title>
        <authorList>
            <person name="Srinivasan S."/>
        </authorList>
    </citation>
    <scope>NUCLEOTIDE SEQUENCE [LARGE SCALE GENOMIC DNA]</scope>
    <source>
        <strain evidence="4 5">17Sr1-28</strain>
    </source>
</reference>
<dbReference type="OrthoDB" id="9814202at2"/>
<dbReference type="Pfam" id="PF22588">
    <property type="entry name" value="dCache_1_like"/>
    <property type="match status" value="1"/>
</dbReference>
<evidence type="ECO:0000259" key="3">
    <source>
        <dbReference type="PROSITE" id="PS50887"/>
    </source>
</evidence>
<evidence type="ECO:0000259" key="2">
    <source>
        <dbReference type="PROSITE" id="PS50883"/>
    </source>
</evidence>
<dbReference type="NCBIfam" id="TIGR00254">
    <property type="entry name" value="GGDEF"/>
    <property type="match status" value="1"/>
</dbReference>